<dbReference type="PANTHER" id="PTHR43873">
    <property type="entry name" value="COBYRINATE A,C-DIAMIDE SYNTHASE"/>
    <property type="match status" value="1"/>
</dbReference>
<feature type="compositionally biased region" description="Gly residues" evidence="2">
    <location>
        <begin position="1096"/>
        <end position="1106"/>
    </location>
</feature>
<dbReference type="SUPFAM" id="SSF52540">
    <property type="entry name" value="P-loop containing nucleoside triphosphate hydrolases"/>
    <property type="match status" value="1"/>
</dbReference>
<organism evidence="4 5">
    <name type="scientific">Raphidocelis subcapitata</name>
    <dbReference type="NCBI Taxonomy" id="307507"/>
    <lineage>
        <taxon>Eukaryota</taxon>
        <taxon>Viridiplantae</taxon>
        <taxon>Chlorophyta</taxon>
        <taxon>core chlorophytes</taxon>
        <taxon>Chlorophyceae</taxon>
        <taxon>CS clade</taxon>
        <taxon>Sphaeropleales</taxon>
        <taxon>Selenastraceae</taxon>
        <taxon>Raphidocelis</taxon>
    </lineage>
</organism>
<evidence type="ECO:0000256" key="1">
    <source>
        <dbReference type="ARBA" id="ARBA00022962"/>
    </source>
</evidence>
<dbReference type="GO" id="GO:0042242">
    <property type="term" value="F:cobyrinic acid a,c-diamide synthase activity"/>
    <property type="evidence" value="ECO:0007669"/>
    <property type="project" value="InterPro"/>
</dbReference>
<feature type="compositionally biased region" description="Low complexity" evidence="2">
    <location>
        <begin position="887"/>
        <end position="903"/>
    </location>
</feature>
<dbReference type="Gene3D" id="3.40.50.1980">
    <property type="entry name" value="Nitrogenase molybdenum iron protein domain"/>
    <property type="match status" value="2"/>
</dbReference>
<feature type="region of interest" description="Disordered" evidence="2">
    <location>
        <begin position="552"/>
        <end position="677"/>
    </location>
</feature>
<dbReference type="OrthoDB" id="545926at2759"/>
<dbReference type="InterPro" id="IPR027417">
    <property type="entry name" value="P-loop_NTPase"/>
</dbReference>
<keyword evidence="5" id="KW-1185">Reference proteome</keyword>
<dbReference type="InterPro" id="IPR002491">
    <property type="entry name" value="ABC_transptr_periplasmic_BD"/>
</dbReference>
<sequence length="1371" mass="136334">MVTAFVLGGAAGGAGTSLVAAAVAGALREHGLDARAFTVGAAFTLPPGAERGAGGPGGGGAAAGPSSCASAHGGHGGAPLPQGPACIDLSLTADLDSAVACFHRAAEGADVCVIDGGPAAAGGAAEAAAALGLPLVLVVDAAAAPRGAEAAAALLHGCGGRGGGGPGIAGLVINRAAGEEQAAELRGGLAAAGAPAPVVAVLPQLHAAGGGAPPQLVELAARHAQVDLEQLLRVARGARVPAAAAPLPPPARAFRVAVGVAYDPAFFQYFQQNLSLLAAAGAQLVPFSPLHDAAPPPGVSALLIGGGEPEAWAARLASNGSMLAALRAFASAGGIVLGEGGGLMYLAASMQTAPQQRHAMAGLLPFHAVALPPEQRTAGYVDVAVFGPCPAFAPGARLRGRFQRCCEVLVLEERPVAGLGAPIGPDAAAHAPLRVSDCGSSISYGSATVAYTHCFEARPQQAPGHPAGPAAPAAAGVPEGYTCGSVLGSSIHLFYGSCPGAAGQLVQRCLRVDVAATSAASAQASRVALAAAAASAAAAVCEDGDVVGALRRLPRSGSSSGSDGAQLSPEPTFLSPRGDAGLGWRRPGAKSTPDLLRYSRDAAAGGSGDDDDCGGGSGDVFGYWHPGTRPESPEQQQQQQHQHQHQQHQQLPREQQLPQSAAPPPAGHQSKQADAARQLKSIKSMSIPANMHRLAAEQQQQQQQQQPTVGSLPFSVPKRWSMELQRLGSHLTQHVLQGAGGSAGNLRPADGARGGGAGPRGAPAAGLHRRNASYGSYARLSAALELDLEPLPESAAQAIANHLPTFGRTHAKMIGLACPLGSLSADGGAAALGLPGRGPISGSFGCLSALPAQAQQLHQQQPHPGECGAAGDVSLLPLDRSSERASDGSGAASGSHGAGQFSSDGACTLDAQQQQQQAAQQQPFQHPLLQPLHHPGEGSSSSLSLSRKASSPHADGALPPGTPPMSRAASAHAQWGTGAGAMGAAGPAGGCHRRNSSVVSLPARPARGDTVVSLSPSATATLVALGLGPRLAGVTDACRVATGGGDRGDALPEVVCYAASDGARPPHRRIDADAIRRIRPALVVVPRSDGDDAAPGGPGGPAPGGLGALERAAVQKALERSGVLWPESGAAVLYQRCFTLSEVLEFVSVLAGAGGVPEQGALLCERLRARLRRVAAAVRAAAGAAAPPAPAAPGLPPLAPAPARPLRVAVVCGYEPGGVALAGLWVPEMLQLAGAAPAPGAPSPGEPHARVDWAALQRAAPHVLVLCSPGEGAAGAAVRAGALAALPGWWGLPAVRAGRVYAVDSLLVTDAGVELVEGVELLAHLLAPSAHAPPPAAAAPGSEAPRALRLTLSGGQRCRPRLLPNFFAPLH</sequence>
<dbReference type="InterPro" id="IPR011698">
    <property type="entry name" value="GATase_3"/>
</dbReference>
<evidence type="ECO:0000259" key="3">
    <source>
        <dbReference type="PROSITE" id="PS50983"/>
    </source>
</evidence>
<feature type="compositionally biased region" description="Gly residues" evidence="2">
    <location>
        <begin position="977"/>
        <end position="989"/>
    </location>
</feature>
<dbReference type="STRING" id="307507.A0A2V0PNI3"/>
<feature type="region of interest" description="Disordered" evidence="2">
    <location>
        <begin position="742"/>
        <end position="767"/>
    </location>
</feature>
<feature type="region of interest" description="Disordered" evidence="2">
    <location>
        <begin position="50"/>
        <end position="75"/>
    </location>
</feature>
<dbReference type="InterPro" id="IPR004484">
    <property type="entry name" value="CbiA/CobB_synth"/>
</dbReference>
<evidence type="ECO:0000313" key="5">
    <source>
        <dbReference type="Proteomes" id="UP000247498"/>
    </source>
</evidence>
<accession>A0A2V0PNI3</accession>
<dbReference type="EMBL" id="BDRX01000167">
    <property type="protein sequence ID" value="GBF99653.1"/>
    <property type="molecule type" value="Genomic_DNA"/>
</dbReference>
<feature type="domain" description="Fe/B12 periplasmic-binding" evidence="3">
    <location>
        <begin position="1010"/>
        <end position="1330"/>
    </location>
</feature>
<dbReference type="Proteomes" id="UP000247498">
    <property type="component" value="Unassembled WGS sequence"/>
</dbReference>
<evidence type="ECO:0000313" key="4">
    <source>
        <dbReference type="EMBL" id="GBF99653.1"/>
    </source>
</evidence>
<dbReference type="PROSITE" id="PS50983">
    <property type="entry name" value="FE_B12_PBP"/>
    <property type="match status" value="1"/>
</dbReference>
<keyword evidence="1" id="KW-0315">Glutamine amidotransferase</keyword>
<dbReference type="PANTHER" id="PTHR43873:SF1">
    <property type="entry name" value="COBYRINATE A,C-DIAMIDE SYNTHASE"/>
    <property type="match status" value="1"/>
</dbReference>
<feature type="compositionally biased region" description="Low complexity" evidence="2">
    <location>
        <begin position="63"/>
        <end position="75"/>
    </location>
</feature>
<feature type="region of interest" description="Disordered" evidence="2">
    <location>
        <begin position="694"/>
        <end position="714"/>
    </location>
</feature>
<feature type="compositionally biased region" description="Low complexity" evidence="2">
    <location>
        <begin position="911"/>
        <end position="951"/>
    </location>
</feature>
<dbReference type="Gene3D" id="3.40.50.300">
    <property type="entry name" value="P-loop containing nucleotide triphosphate hydrolases"/>
    <property type="match status" value="1"/>
</dbReference>
<proteinExistence type="predicted"/>
<name>A0A2V0PNI3_9CHLO</name>
<feature type="compositionally biased region" description="Gly residues" evidence="2">
    <location>
        <begin position="51"/>
        <end position="62"/>
    </location>
</feature>
<evidence type="ECO:0000256" key="2">
    <source>
        <dbReference type="SAM" id="MobiDB-lite"/>
    </source>
</evidence>
<dbReference type="Pfam" id="PF07685">
    <property type="entry name" value="GATase_3"/>
    <property type="match status" value="1"/>
</dbReference>
<dbReference type="InterPro" id="IPR029062">
    <property type="entry name" value="Class_I_gatase-like"/>
</dbReference>
<reference evidence="4 5" key="1">
    <citation type="journal article" date="2018" name="Sci. Rep.">
        <title>Raphidocelis subcapitata (=Pseudokirchneriella subcapitata) provides an insight into genome evolution and environmental adaptations in the Sphaeropleales.</title>
        <authorList>
            <person name="Suzuki S."/>
            <person name="Yamaguchi H."/>
            <person name="Nakajima N."/>
            <person name="Kawachi M."/>
        </authorList>
    </citation>
    <scope>NUCLEOTIDE SEQUENCE [LARGE SCALE GENOMIC DNA]</scope>
    <source>
        <strain evidence="4 5">NIES-35</strain>
    </source>
</reference>
<feature type="region of interest" description="Disordered" evidence="2">
    <location>
        <begin position="880"/>
        <end position="972"/>
    </location>
</feature>
<feature type="compositionally biased region" description="Low complexity" evidence="2">
    <location>
        <begin position="555"/>
        <end position="568"/>
    </location>
</feature>
<feature type="compositionally biased region" description="Low complexity" evidence="2">
    <location>
        <begin position="629"/>
        <end position="660"/>
    </location>
</feature>
<comment type="caution">
    <text evidence="4">The sequence shown here is derived from an EMBL/GenBank/DDBJ whole genome shotgun (WGS) entry which is preliminary data.</text>
</comment>
<feature type="region of interest" description="Disordered" evidence="2">
    <location>
        <begin position="1087"/>
        <end position="1106"/>
    </location>
</feature>
<dbReference type="SUPFAM" id="SSF52317">
    <property type="entry name" value="Class I glutamine amidotransferase-like"/>
    <property type="match status" value="1"/>
</dbReference>
<protein>
    <recommendedName>
        <fullName evidence="3">Fe/B12 periplasmic-binding domain-containing protein</fullName>
    </recommendedName>
</protein>
<dbReference type="InParanoid" id="A0A2V0PNI3"/>
<feature type="region of interest" description="Disordered" evidence="2">
    <location>
        <begin position="977"/>
        <end position="996"/>
    </location>
</feature>
<gene>
    <name evidence="4" type="ORF">Rsub_12472</name>
</gene>
<dbReference type="PROSITE" id="PS51274">
    <property type="entry name" value="GATASE_COBBQ"/>
    <property type="match status" value="1"/>
</dbReference>
<dbReference type="SUPFAM" id="SSF53807">
    <property type="entry name" value="Helical backbone' metal receptor"/>
    <property type="match status" value="1"/>
</dbReference>